<dbReference type="PRINTS" id="PR00947">
    <property type="entry name" value="CUTICLE"/>
</dbReference>
<dbReference type="GO" id="GO:0062129">
    <property type="term" value="C:chitin-based extracellular matrix"/>
    <property type="evidence" value="ECO:0007669"/>
    <property type="project" value="TreeGrafter"/>
</dbReference>
<comment type="caution">
    <text evidence="4">The sequence shown here is derived from an EMBL/GenBank/DDBJ whole genome shotgun (WGS) entry which is preliminary data.</text>
</comment>
<accession>A0AAV8W2S1</accession>
<evidence type="ECO:0000256" key="2">
    <source>
        <dbReference type="PROSITE-ProRule" id="PRU00497"/>
    </source>
</evidence>
<dbReference type="PANTHER" id="PTHR10380:SF237">
    <property type="entry name" value="CUTICULAR PROTEIN 65AU, ISOFORM A-RELATED"/>
    <property type="match status" value="1"/>
</dbReference>
<evidence type="ECO:0000313" key="4">
    <source>
        <dbReference type="EMBL" id="KAJ8920788.1"/>
    </source>
</evidence>
<evidence type="ECO:0000313" key="5">
    <source>
        <dbReference type="Proteomes" id="UP001159042"/>
    </source>
</evidence>
<reference evidence="4 5" key="1">
    <citation type="journal article" date="2023" name="Insect Mol. Biol.">
        <title>Genome sequencing provides insights into the evolution of gene families encoding plant cell wall-degrading enzymes in longhorned beetles.</title>
        <authorList>
            <person name="Shin N.R."/>
            <person name="Okamura Y."/>
            <person name="Kirsch R."/>
            <person name="Pauchet Y."/>
        </authorList>
    </citation>
    <scope>NUCLEOTIDE SEQUENCE [LARGE SCALE GENOMIC DNA]</scope>
    <source>
        <strain evidence="4">EAD_L_NR</strain>
    </source>
</reference>
<evidence type="ECO:0000256" key="1">
    <source>
        <dbReference type="ARBA" id="ARBA00022460"/>
    </source>
</evidence>
<dbReference type="PANTHER" id="PTHR10380">
    <property type="entry name" value="CUTICLE PROTEIN"/>
    <property type="match status" value="1"/>
</dbReference>
<evidence type="ECO:0000256" key="3">
    <source>
        <dbReference type="SAM" id="SignalP"/>
    </source>
</evidence>
<keyword evidence="5" id="KW-1185">Reference proteome</keyword>
<dbReference type="InterPro" id="IPR050468">
    <property type="entry name" value="Cuticle_Struct_Prot"/>
</dbReference>
<dbReference type="PROSITE" id="PS00233">
    <property type="entry name" value="CHIT_BIND_RR_1"/>
    <property type="match status" value="1"/>
</dbReference>
<feature type="chain" id="PRO_5043900084" evidence="3">
    <location>
        <begin position="17"/>
        <end position="165"/>
    </location>
</feature>
<protein>
    <submittedName>
        <fullName evidence="4">Uncharacterized protein</fullName>
    </submittedName>
</protein>
<keyword evidence="1 2" id="KW-0193">Cuticle</keyword>
<dbReference type="Proteomes" id="UP001159042">
    <property type="component" value="Unassembled WGS sequence"/>
</dbReference>
<dbReference type="InterPro" id="IPR031311">
    <property type="entry name" value="CHIT_BIND_RR_consensus"/>
</dbReference>
<dbReference type="AlphaFoldDB" id="A0AAV8W2S1"/>
<gene>
    <name evidence="4" type="ORF">NQ315_004929</name>
</gene>
<dbReference type="GO" id="GO:0008010">
    <property type="term" value="F:structural constituent of chitin-based larval cuticle"/>
    <property type="evidence" value="ECO:0007669"/>
    <property type="project" value="TreeGrafter"/>
</dbReference>
<feature type="signal peptide" evidence="3">
    <location>
        <begin position="1"/>
        <end position="16"/>
    </location>
</feature>
<organism evidence="4 5">
    <name type="scientific">Exocentrus adspersus</name>
    <dbReference type="NCBI Taxonomy" id="1586481"/>
    <lineage>
        <taxon>Eukaryota</taxon>
        <taxon>Metazoa</taxon>
        <taxon>Ecdysozoa</taxon>
        <taxon>Arthropoda</taxon>
        <taxon>Hexapoda</taxon>
        <taxon>Insecta</taxon>
        <taxon>Pterygota</taxon>
        <taxon>Neoptera</taxon>
        <taxon>Endopterygota</taxon>
        <taxon>Coleoptera</taxon>
        <taxon>Polyphaga</taxon>
        <taxon>Cucujiformia</taxon>
        <taxon>Chrysomeloidea</taxon>
        <taxon>Cerambycidae</taxon>
        <taxon>Lamiinae</taxon>
        <taxon>Acanthocinini</taxon>
        <taxon>Exocentrus</taxon>
    </lineage>
</organism>
<name>A0AAV8W2S1_9CUCU</name>
<keyword evidence="3" id="KW-0732">Signal</keyword>
<proteinExistence type="predicted"/>
<dbReference type="Pfam" id="PF00379">
    <property type="entry name" value="Chitin_bind_4"/>
    <property type="match status" value="1"/>
</dbReference>
<dbReference type="PROSITE" id="PS51155">
    <property type="entry name" value="CHIT_BIND_RR_2"/>
    <property type="match status" value="1"/>
</dbReference>
<dbReference type="InterPro" id="IPR000618">
    <property type="entry name" value="Insect_cuticle"/>
</dbReference>
<dbReference type="EMBL" id="JANEYG010000013">
    <property type="protein sequence ID" value="KAJ8920788.1"/>
    <property type="molecule type" value="Genomic_DNA"/>
</dbReference>
<sequence length="165" mass="17138">MFKLVVVSVLVALAVAQVPFRRVIAPTGLPLPVPVARAGYAGGEAGAAIVSLRNDAAPDSSSYDFAFETQNGIAVQESGALGPAGPEGPAIAATGSYQYTSPEGLPVQISYRADENGFQPIGNVLPTPPPIPEAILRSLEYNAAHPEQEGPIVGVAPGLRTYYRR</sequence>